<evidence type="ECO:0000256" key="1">
    <source>
        <dbReference type="SAM" id="Phobius"/>
    </source>
</evidence>
<comment type="caution">
    <text evidence="2">The sequence shown here is derived from an EMBL/GenBank/DDBJ whole genome shotgun (WGS) entry which is preliminary data.</text>
</comment>
<keyword evidence="1" id="KW-0812">Transmembrane</keyword>
<sequence>MPALLLLFATLKFGQLLFAAGVVLHLTGEYSSKQIGSMPQAMPRHGVLLAAKPLVVVAPGFLGGMLAIALGTAPAALSVQRLGVFTVGDRVTSTLGDGDIWFCWA</sequence>
<protein>
    <submittedName>
        <fullName evidence="2">UPF0716 family protein affecting phage T7 exclusion</fullName>
    </submittedName>
</protein>
<feature type="transmembrane region" description="Helical" evidence="1">
    <location>
        <begin position="54"/>
        <end position="77"/>
    </location>
</feature>
<evidence type="ECO:0000313" key="2">
    <source>
        <dbReference type="EMBL" id="MBP2399340.1"/>
    </source>
</evidence>
<evidence type="ECO:0000313" key="3">
    <source>
        <dbReference type="Proteomes" id="UP001195422"/>
    </source>
</evidence>
<keyword evidence="3" id="KW-1185">Reference proteome</keyword>
<keyword evidence="1" id="KW-0472">Membrane</keyword>
<name>A0ABS4XS55_GLUPR</name>
<proteinExistence type="predicted"/>
<dbReference type="Proteomes" id="UP001195422">
    <property type="component" value="Unassembled WGS sequence"/>
</dbReference>
<dbReference type="EMBL" id="JAGIOJ010000001">
    <property type="protein sequence ID" value="MBP2399340.1"/>
    <property type="molecule type" value="Genomic_DNA"/>
</dbReference>
<accession>A0ABS4XS55</accession>
<gene>
    <name evidence="2" type="ORF">JOF39_002421</name>
</gene>
<keyword evidence="1" id="KW-1133">Transmembrane helix</keyword>
<organism evidence="2 3">
    <name type="scientific">Glutamicibacter protophormiae</name>
    <name type="common">Brevibacterium protophormiae</name>
    <dbReference type="NCBI Taxonomy" id="37930"/>
    <lineage>
        <taxon>Bacteria</taxon>
        <taxon>Bacillati</taxon>
        <taxon>Actinomycetota</taxon>
        <taxon>Actinomycetes</taxon>
        <taxon>Micrococcales</taxon>
        <taxon>Micrococcaceae</taxon>
        <taxon>Glutamicibacter</taxon>
    </lineage>
</organism>
<reference evidence="2 3" key="1">
    <citation type="submission" date="2021-03" db="EMBL/GenBank/DDBJ databases">
        <title>Sequencing the genomes of 1000 actinobacteria strains.</title>
        <authorList>
            <person name="Klenk H.-P."/>
        </authorList>
    </citation>
    <scope>NUCLEOTIDE SEQUENCE [LARGE SCALE GENOMIC DNA]</scope>
    <source>
        <strain evidence="2 3">DSM 20168</strain>
    </source>
</reference>
<dbReference type="RefSeq" id="WP_188947940.1">
    <property type="nucleotide sequence ID" value="NZ_BMPH01000004.1"/>
</dbReference>